<dbReference type="OrthoDB" id="9766188at2"/>
<dbReference type="InterPro" id="IPR015422">
    <property type="entry name" value="PyrdxlP-dep_Trfase_small"/>
</dbReference>
<keyword evidence="3 4" id="KW-0663">Pyridoxal phosphate</keyword>
<keyword evidence="6" id="KW-1185">Reference proteome</keyword>
<dbReference type="InterPro" id="IPR015424">
    <property type="entry name" value="PyrdxlP-dep_Trfase"/>
</dbReference>
<name>A0A1G9CLU4_9BACT</name>
<dbReference type="Proteomes" id="UP000199053">
    <property type="component" value="Unassembled WGS sequence"/>
</dbReference>
<dbReference type="PIRSF" id="PIRSF000390">
    <property type="entry name" value="PLP_StrS"/>
    <property type="match status" value="1"/>
</dbReference>
<evidence type="ECO:0000256" key="1">
    <source>
        <dbReference type="ARBA" id="ARBA00037999"/>
    </source>
</evidence>
<evidence type="ECO:0000256" key="3">
    <source>
        <dbReference type="PIRSR" id="PIRSR000390-2"/>
    </source>
</evidence>
<dbReference type="Pfam" id="PF01041">
    <property type="entry name" value="DegT_DnrJ_EryC1"/>
    <property type="match status" value="1"/>
</dbReference>
<organism evidence="5 6">
    <name type="scientific">Maridesulfovibrio ferrireducens</name>
    <dbReference type="NCBI Taxonomy" id="246191"/>
    <lineage>
        <taxon>Bacteria</taxon>
        <taxon>Pseudomonadati</taxon>
        <taxon>Thermodesulfobacteriota</taxon>
        <taxon>Desulfovibrionia</taxon>
        <taxon>Desulfovibrionales</taxon>
        <taxon>Desulfovibrionaceae</taxon>
        <taxon>Maridesulfovibrio</taxon>
    </lineage>
</organism>
<dbReference type="GO" id="GO:0000271">
    <property type="term" value="P:polysaccharide biosynthetic process"/>
    <property type="evidence" value="ECO:0007669"/>
    <property type="project" value="TreeGrafter"/>
</dbReference>
<comment type="similarity">
    <text evidence="1 4">Belongs to the DegT/DnrJ/EryC1 family.</text>
</comment>
<proteinExistence type="inferred from homology"/>
<feature type="active site" description="Proton acceptor" evidence="2">
    <location>
        <position position="183"/>
    </location>
</feature>
<reference evidence="6" key="1">
    <citation type="submission" date="2016-10" db="EMBL/GenBank/DDBJ databases">
        <authorList>
            <person name="Varghese N."/>
            <person name="Submissions S."/>
        </authorList>
    </citation>
    <scope>NUCLEOTIDE SEQUENCE [LARGE SCALE GENOMIC DNA]</scope>
    <source>
        <strain evidence="6">DSM 16995</strain>
    </source>
</reference>
<evidence type="ECO:0000313" key="6">
    <source>
        <dbReference type="Proteomes" id="UP000199053"/>
    </source>
</evidence>
<sequence length="366" mass="40524">MKKIPLIKPYISFEDVKTDFEAIFDSGWFTKGHYIADFKKEMTEYTSAKYSFPTTSATTALYACLKLMGITAGDEVIVSDFSFPATVNVVEEIGAKPIFADVSLDTYNMLPAELENKISSKTKAVIFVDAFGNLSGLDKIKKICEKNSLPLIEDAACAIGSSLNGIKSGNISDLTCFSFHPRKLLTCGEGGAIITNNPNYAEKLEILLNHGASVQDGKFDFVEAGYNFRMTELQAAMGISQLKKLDSIVESRNAIKESYNSELIQLGFIPQLAEEGITHNIQSLVYRVPEGCHRDNLIKYLAADKIETTIGTYCLSGLTYYSKKYDSICPNSKYLQDNCLTVPCYEKVDVQTVCNKIKLFLGRDSK</sequence>
<dbReference type="EMBL" id="FNGA01000001">
    <property type="protein sequence ID" value="SDK52627.1"/>
    <property type="molecule type" value="Genomic_DNA"/>
</dbReference>
<accession>A0A1G9CLU4</accession>
<dbReference type="PANTHER" id="PTHR30244">
    <property type="entry name" value="TRANSAMINASE"/>
    <property type="match status" value="1"/>
</dbReference>
<dbReference type="SUPFAM" id="SSF53383">
    <property type="entry name" value="PLP-dependent transferases"/>
    <property type="match status" value="1"/>
</dbReference>
<evidence type="ECO:0000256" key="2">
    <source>
        <dbReference type="PIRSR" id="PIRSR000390-1"/>
    </source>
</evidence>
<protein>
    <submittedName>
        <fullName evidence="5">dTDP-4-amino-4,6-dideoxygalactose transaminase</fullName>
    </submittedName>
</protein>
<dbReference type="InterPro" id="IPR015421">
    <property type="entry name" value="PyrdxlP-dep_Trfase_major"/>
</dbReference>
<evidence type="ECO:0000256" key="4">
    <source>
        <dbReference type="RuleBase" id="RU004508"/>
    </source>
</evidence>
<dbReference type="Gene3D" id="3.90.1150.10">
    <property type="entry name" value="Aspartate Aminotransferase, domain 1"/>
    <property type="match status" value="1"/>
</dbReference>
<dbReference type="PANTHER" id="PTHR30244:SF34">
    <property type="entry name" value="DTDP-4-AMINO-4,6-DIDEOXYGALACTOSE TRANSAMINASE"/>
    <property type="match status" value="1"/>
</dbReference>
<gene>
    <name evidence="5" type="ORF">SAMN05660337_0725</name>
</gene>
<dbReference type="Gene3D" id="3.40.640.10">
    <property type="entry name" value="Type I PLP-dependent aspartate aminotransferase-like (Major domain)"/>
    <property type="match status" value="1"/>
</dbReference>
<dbReference type="AlphaFoldDB" id="A0A1G9CLU4"/>
<dbReference type="InterPro" id="IPR000653">
    <property type="entry name" value="DegT/StrS_aminotransferase"/>
</dbReference>
<dbReference type="GO" id="GO:0008483">
    <property type="term" value="F:transaminase activity"/>
    <property type="evidence" value="ECO:0007669"/>
    <property type="project" value="TreeGrafter"/>
</dbReference>
<evidence type="ECO:0000313" key="5">
    <source>
        <dbReference type="EMBL" id="SDK52627.1"/>
    </source>
</evidence>
<feature type="modified residue" description="N6-(pyridoxal phosphate)lysine" evidence="3">
    <location>
        <position position="183"/>
    </location>
</feature>
<dbReference type="GO" id="GO:0030170">
    <property type="term" value="F:pyridoxal phosphate binding"/>
    <property type="evidence" value="ECO:0007669"/>
    <property type="project" value="TreeGrafter"/>
</dbReference>
<dbReference type="STRING" id="246191.SAMN05660337_0725"/>
<dbReference type="CDD" id="cd00616">
    <property type="entry name" value="AHBA_syn"/>
    <property type="match status" value="1"/>
</dbReference>
<dbReference type="RefSeq" id="WP_092158290.1">
    <property type="nucleotide sequence ID" value="NZ_FNGA01000001.1"/>
</dbReference>